<evidence type="ECO:0000313" key="3">
    <source>
        <dbReference type="EMBL" id="MDT8332292.1"/>
    </source>
</evidence>
<keyword evidence="1" id="KW-0472">Membrane</keyword>
<organism evidence="2 4">
    <name type="scientific">Roseomonas gilardii</name>
    <dbReference type="NCBI Taxonomy" id="257708"/>
    <lineage>
        <taxon>Bacteria</taxon>
        <taxon>Pseudomonadati</taxon>
        <taxon>Pseudomonadota</taxon>
        <taxon>Alphaproteobacteria</taxon>
        <taxon>Acetobacterales</taxon>
        <taxon>Roseomonadaceae</taxon>
        <taxon>Roseomonas</taxon>
    </lineage>
</organism>
<keyword evidence="5" id="KW-1185">Reference proteome</keyword>
<protein>
    <submittedName>
        <fullName evidence="2">Uncharacterized protein</fullName>
    </submittedName>
</protein>
<dbReference type="EMBL" id="JAVVDO010000025">
    <property type="protein sequence ID" value="MDT8332292.1"/>
    <property type="molecule type" value="Genomic_DNA"/>
</dbReference>
<dbReference type="PROSITE" id="PS51257">
    <property type="entry name" value="PROKAR_LIPOPROTEIN"/>
    <property type="match status" value="1"/>
</dbReference>
<dbReference type="Proteomes" id="UP001258945">
    <property type="component" value="Unassembled WGS sequence"/>
</dbReference>
<evidence type="ECO:0000256" key="1">
    <source>
        <dbReference type="SAM" id="Phobius"/>
    </source>
</evidence>
<dbReference type="AlphaFoldDB" id="A0A1L7ABU6"/>
<sequence>MVRREEILILGLTAGVLGCLTGGTMFGIGLGLVVQGVHLGWLLALPAAPVGGMLGYALARRLAARLGPMR</sequence>
<gene>
    <name evidence="2" type="ORF">RGI145_03265</name>
    <name evidence="3" type="ORF">RQ831_14620</name>
</gene>
<evidence type="ECO:0000313" key="2">
    <source>
        <dbReference type="EMBL" id="APT56275.1"/>
    </source>
</evidence>
<name>A0A1L7ABU6_9PROT</name>
<proteinExistence type="predicted"/>
<feature type="transmembrane region" description="Helical" evidence="1">
    <location>
        <begin position="7"/>
        <end position="33"/>
    </location>
</feature>
<dbReference type="KEGG" id="rgi:RGI145_03265"/>
<evidence type="ECO:0000313" key="5">
    <source>
        <dbReference type="Proteomes" id="UP001258945"/>
    </source>
</evidence>
<reference evidence="2 4" key="1">
    <citation type="submission" date="2016-05" db="EMBL/GenBank/DDBJ databases">
        <title>Complete Genome and Methylome Analysis of Psychrotrophic Bacterial Isolates from Antarctic Lake Untersee.</title>
        <authorList>
            <person name="Fomenkov A."/>
            <person name="Akimov V.N."/>
            <person name="Vasilyeva L.V."/>
            <person name="Andersen D."/>
            <person name="Vincze T."/>
            <person name="Roberts R.J."/>
        </authorList>
    </citation>
    <scope>NUCLEOTIDE SEQUENCE [LARGE SCALE GENOMIC DNA]</scope>
    <source>
        <strain evidence="2 4">U14-5</strain>
    </source>
</reference>
<dbReference type="Proteomes" id="UP000185494">
    <property type="component" value="Chromosome 1"/>
</dbReference>
<feature type="transmembrane region" description="Helical" evidence="1">
    <location>
        <begin position="39"/>
        <end position="59"/>
    </location>
</feature>
<accession>A0A1L7ABU6</accession>
<dbReference type="RefSeq" id="WP_075797222.1">
    <property type="nucleotide sequence ID" value="NZ_CP015583.1"/>
</dbReference>
<dbReference type="EMBL" id="CP015583">
    <property type="protein sequence ID" value="APT56275.1"/>
    <property type="molecule type" value="Genomic_DNA"/>
</dbReference>
<reference evidence="3 5" key="2">
    <citation type="journal article" date="2019" name="Microb. Pathog.">
        <title>Comparison of VITEK 2, MALDI-TOF MS, 16S rRNA gene sequencing, and whole-genome sequencing for identification of Roseomonas mucosa.</title>
        <authorList>
            <person name="Rudolph W.W."/>
            <person name="Gunzer F."/>
            <person name="Trauth M."/>
            <person name="Bunk B."/>
            <person name="Bigge R."/>
            <person name="Schrottner P."/>
        </authorList>
    </citation>
    <scope>NUCLEOTIDE SEQUENCE [LARGE SCALE GENOMIC DNA]</scope>
    <source>
        <strain evidence="3 5">DSM 103800</strain>
    </source>
</reference>
<keyword evidence="1" id="KW-0812">Transmembrane</keyword>
<keyword evidence="1" id="KW-1133">Transmembrane helix</keyword>
<evidence type="ECO:0000313" key="4">
    <source>
        <dbReference type="Proteomes" id="UP000185494"/>
    </source>
</evidence>
<reference evidence="3" key="3">
    <citation type="submission" date="2023-09" db="EMBL/GenBank/DDBJ databases">
        <authorList>
            <person name="Schober I."/>
            <person name="Bunk B."/>
        </authorList>
    </citation>
    <scope>NUCLEOTIDE SEQUENCE</scope>
    <source>
        <strain evidence="3">DSM 103800</strain>
    </source>
</reference>